<dbReference type="PROSITE" id="PS50287">
    <property type="entry name" value="SRCR_2"/>
    <property type="match status" value="3"/>
</dbReference>
<dbReference type="Ensembl" id="ENSEBUT00000011207.1">
    <property type="protein sequence ID" value="ENSEBUP00000010656.1"/>
    <property type="gene ID" value="ENSEBUG00000006857.1"/>
</dbReference>
<dbReference type="InterPro" id="IPR001314">
    <property type="entry name" value="Peptidase_S1A"/>
</dbReference>
<dbReference type="InterPro" id="IPR018114">
    <property type="entry name" value="TRYPSIN_HIS"/>
</dbReference>
<evidence type="ECO:0000313" key="13">
    <source>
        <dbReference type="Proteomes" id="UP000694388"/>
    </source>
</evidence>
<dbReference type="AlphaFoldDB" id="A0A8C4Q6Q1"/>
<keyword evidence="13" id="KW-1185">Reference proteome</keyword>
<protein>
    <submittedName>
        <fullName evidence="12">Serine protease 12</fullName>
    </submittedName>
</protein>
<dbReference type="SUPFAM" id="SSF56487">
    <property type="entry name" value="SRCR-like"/>
    <property type="match status" value="3"/>
</dbReference>
<organism evidence="12 13">
    <name type="scientific">Eptatretus burgeri</name>
    <name type="common">Inshore hagfish</name>
    <dbReference type="NCBI Taxonomy" id="7764"/>
    <lineage>
        <taxon>Eukaryota</taxon>
        <taxon>Metazoa</taxon>
        <taxon>Chordata</taxon>
        <taxon>Craniata</taxon>
        <taxon>Vertebrata</taxon>
        <taxon>Cyclostomata</taxon>
        <taxon>Myxini</taxon>
        <taxon>Myxiniformes</taxon>
        <taxon>Myxinidae</taxon>
        <taxon>Eptatretinae</taxon>
        <taxon>Eptatretus</taxon>
    </lineage>
</organism>
<dbReference type="GeneTree" id="ENSGT00940000158131"/>
<dbReference type="PROSITE" id="PS50240">
    <property type="entry name" value="TRYPSIN_DOM"/>
    <property type="match status" value="1"/>
</dbReference>
<feature type="domain" description="Peptidase S1" evidence="10">
    <location>
        <begin position="389"/>
        <end position="632"/>
    </location>
</feature>
<dbReference type="Gene3D" id="3.10.250.10">
    <property type="entry name" value="SRCR-like domain"/>
    <property type="match status" value="3"/>
</dbReference>
<dbReference type="FunFam" id="2.40.10.10:FF:000053">
    <property type="entry name" value="Neurotrypsin"/>
    <property type="match status" value="1"/>
</dbReference>
<dbReference type="Pfam" id="PF00530">
    <property type="entry name" value="SRCR"/>
    <property type="match status" value="3"/>
</dbReference>
<feature type="chain" id="PRO_5034563836" evidence="9">
    <location>
        <begin position="21"/>
        <end position="634"/>
    </location>
</feature>
<dbReference type="PROSITE" id="PS00134">
    <property type="entry name" value="TRYPSIN_HIS"/>
    <property type="match status" value="1"/>
</dbReference>
<dbReference type="GO" id="GO:0005576">
    <property type="term" value="C:extracellular region"/>
    <property type="evidence" value="ECO:0007669"/>
    <property type="project" value="UniProtKB-SubCell"/>
</dbReference>
<feature type="domain" description="SRCR" evidence="11">
    <location>
        <begin position="260"/>
        <end position="360"/>
    </location>
</feature>
<evidence type="ECO:0000256" key="5">
    <source>
        <dbReference type="ARBA" id="ARBA00023157"/>
    </source>
</evidence>
<dbReference type="PROSITE" id="PS00420">
    <property type="entry name" value="SRCR_1"/>
    <property type="match status" value="3"/>
</dbReference>
<keyword evidence="8" id="KW-0645">Protease</keyword>
<feature type="disulfide bond" evidence="7">
    <location>
        <begin position="216"/>
        <end position="226"/>
    </location>
</feature>
<dbReference type="InterPro" id="IPR033116">
    <property type="entry name" value="TRYPSIN_SER"/>
</dbReference>
<evidence type="ECO:0000259" key="11">
    <source>
        <dbReference type="PROSITE" id="PS50287"/>
    </source>
</evidence>
<dbReference type="SMART" id="SM00020">
    <property type="entry name" value="Tryp_SPc"/>
    <property type="match status" value="1"/>
</dbReference>
<dbReference type="SUPFAM" id="SSF50494">
    <property type="entry name" value="Trypsin-like serine proteases"/>
    <property type="match status" value="1"/>
</dbReference>
<evidence type="ECO:0000256" key="3">
    <source>
        <dbReference type="ARBA" id="ARBA00022729"/>
    </source>
</evidence>
<dbReference type="Gene3D" id="2.40.10.10">
    <property type="entry name" value="Trypsin-like serine proteases"/>
    <property type="match status" value="1"/>
</dbReference>
<feature type="domain" description="SRCR" evidence="11">
    <location>
        <begin position="40"/>
        <end position="140"/>
    </location>
</feature>
<evidence type="ECO:0000313" key="12">
    <source>
        <dbReference type="Ensembl" id="ENSEBUP00000010656.1"/>
    </source>
</evidence>
<name>A0A8C4Q6Q1_EPTBU</name>
<feature type="disulfide bond" evidence="7">
    <location>
        <begin position="109"/>
        <end position="119"/>
    </location>
</feature>
<dbReference type="FunFam" id="3.10.250.10:FF:000006">
    <property type="entry name" value="neurotrypsin isoform X2"/>
    <property type="match status" value="1"/>
</dbReference>
<feature type="disulfide bond" evidence="7">
    <location>
        <begin position="185"/>
        <end position="246"/>
    </location>
</feature>
<dbReference type="InterPro" id="IPR009003">
    <property type="entry name" value="Peptidase_S1_PA"/>
</dbReference>
<feature type="disulfide bond" evidence="7">
    <location>
        <begin position="78"/>
        <end position="139"/>
    </location>
</feature>
<feature type="domain" description="SRCR" evidence="11">
    <location>
        <begin position="147"/>
        <end position="247"/>
    </location>
</feature>
<dbReference type="CDD" id="cd00190">
    <property type="entry name" value="Tryp_SPc"/>
    <property type="match status" value="1"/>
</dbReference>
<keyword evidence="8" id="KW-0720">Serine protease</keyword>
<dbReference type="PANTHER" id="PTHR48071:SF28">
    <property type="entry name" value="SRCR DOMAIN-CONTAINING PROTEIN"/>
    <property type="match status" value="1"/>
</dbReference>
<evidence type="ECO:0000256" key="1">
    <source>
        <dbReference type="ARBA" id="ARBA00004613"/>
    </source>
</evidence>
<feature type="disulfide bond" evidence="7">
    <location>
        <begin position="285"/>
        <end position="349"/>
    </location>
</feature>
<feature type="disulfide bond" evidence="7">
    <location>
        <begin position="172"/>
        <end position="236"/>
    </location>
</feature>
<dbReference type="Proteomes" id="UP000694388">
    <property type="component" value="Unplaced"/>
</dbReference>
<dbReference type="SMART" id="SM00202">
    <property type="entry name" value="SR"/>
    <property type="match status" value="3"/>
</dbReference>
<feature type="signal peptide" evidence="9">
    <location>
        <begin position="1"/>
        <end position="20"/>
    </location>
</feature>
<dbReference type="GO" id="GO:0016020">
    <property type="term" value="C:membrane"/>
    <property type="evidence" value="ECO:0007669"/>
    <property type="project" value="InterPro"/>
</dbReference>
<proteinExistence type="predicted"/>
<dbReference type="FunFam" id="3.10.250.10:FF:000005">
    <property type="entry name" value="Neurotrypsin isoform A"/>
    <property type="match status" value="2"/>
</dbReference>
<dbReference type="Pfam" id="PF00089">
    <property type="entry name" value="Trypsin"/>
    <property type="match status" value="1"/>
</dbReference>
<keyword evidence="3 9" id="KW-0732">Signal</keyword>
<keyword evidence="2" id="KW-0964">Secreted</keyword>
<keyword evidence="8" id="KW-0378">Hydrolase</keyword>
<dbReference type="PRINTS" id="PR00258">
    <property type="entry name" value="SPERACTRCPTR"/>
</dbReference>
<evidence type="ECO:0000256" key="2">
    <source>
        <dbReference type="ARBA" id="ARBA00022525"/>
    </source>
</evidence>
<evidence type="ECO:0000256" key="4">
    <source>
        <dbReference type="ARBA" id="ARBA00022737"/>
    </source>
</evidence>
<reference evidence="12" key="2">
    <citation type="submission" date="2025-09" db="UniProtKB">
        <authorList>
            <consortium name="Ensembl"/>
        </authorList>
    </citation>
    <scope>IDENTIFICATION</scope>
</reference>
<accession>A0A8C4Q6Q1</accession>
<evidence type="ECO:0000256" key="6">
    <source>
        <dbReference type="ARBA" id="ARBA00023180"/>
    </source>
</evidence>
<keyword evidence="6" id="KW-0325">Glycoprotein</keyword>
<reference evidence="12" key="1">
    <citation type="submission" date="2025-08" db="UniProtKB">
        <authorList>
            <consortium name="Ensembl"/>
        </authorList>
    </citation>
    <scope>IDENTIFICATION</scope>
</reference>
<keyword evidence="5 7" id="KW-1015">Disulfide bond</keyword>
<dbReference type="OMA" id="HRNTATI"/>
<feature type="disulfide bond" evidence="7">
    <location>
        <begin position="65"/>
        <end position="129"/>
    </location>
</feature>
<dbReference type="InterPro" id="IPR001254">
    <property type="entry name" value="Trypsin_dom"/>
</dbReference>
<comment type="subcellular location">
    <subcellularLocation>
        <location evidence="1">Secreted</location>
    </subcellularLocation>
</comment>
<sequence>MPQLICLAALLCVPLQQVVTVRHARGRRVNNGAAGPRTPLKLTGGQDDFRGRLEVFHNGEWGTVCDDQWDDQAAEVVCRQLGLLGKAKGWTWARFGEGSGPIHLDDVQCSGNELSLTDCTHSPWGEHNCEHREDAGVSCDPYIEGSLRLVGGTENDNGRLEVYHAGVWGTVCDDQWTEHNSVVACRQLGFRSGGTVALQGLFGEGTGLILLDDVVCSGWESGLLTCAHSEWGRHDCSHHEDVSVACYGREHDTNLLGPPLRLVDGDSEREGRIEVRIDGEWGSVCDDGWSDRDATVACRQLGFLGRARARGLAYFGEGSGPIHFDNVKCKGNEQTLGACGHLASDQHNCRHSEDAGVICNFREPATAGPSGPVSAVCGKRRVGKRIRRIVGGSKALRGGWPWQASLWFDGLGERRFLCGATLISSCWLLTAAHCFKRYGPDPWKYMVRVGDHHLLVREEQEQELHVQRIISHPGYTRRHHRHDVALIRLVGYGEESCVYFGTHVSPACLPPRGRASRRPHSCYITGWGDTGRAYSRTLQEATVPLLSARLCRARYGSHFRGSCMMCAGNIAGSVRADSCQGDSGGPLACPSKPGRWSVYGITSWGYGCGVADMPGVYTRVSRYRSWIRRQTGVR</sequence>
<dbReference type="GO" id="GO:0004252">
    <property type="term" value="F:serine-type endopeptidase activity"/>
    <property type="evidence" value="ECO:0007669"/>
    <property type="project" value="InterPro"/>
</dbReference>
<keyword evidence="4" id="KW-0677">Repeat</keyword>
<dbReference type="PANTHER" id="PTHR48071">
    <property type="entry name" value="SRCR DOMAIN-CONTAINING PROTEIN"/>
    <property type="match status" value="1"/>
</dbReference>
<evidence type="ECO:0000256" key="7">
    <source>
        <dbReference type="PROSITE-ProRule" id="PRU00196"/>
    </source>
</evidence>
<feature type="disulfide bond" evidence="7">
    <location>
        <begin position="329"/>
        <end position="339"/>
    </location>
</feature>
<dbReference type="PRINTS" id="PR00722">
    <property type="entry name" value="CHYMOTRYPSIN"/>
</dbReference>
<evidence type="ECO:0000256" key="9">
    <source>
        <dbReference type="SAM" id="SignalP"/>
    </source>
</evidence>
<dbReference type="InterPro" id="IPR001190">
    <property type="entry name" value="SRCR"/>
</dbReference>
<dbReference type="GO" id="GO:0006508">
    <property type="term" value="P:proteolysis"/>
    <property type="evidence" value="ECO:0007669"/>
    <property type="project" value="UniProtKB-KW"/>
</dbReference>
<evidence type="ECO:0000256" key="8">
    <source>
        <dbReference type="RuleBase" id="RU363034"/>
    </source>
</evidence>
<evidence type="ECO:0000259" key="10">
    <source>
        <dbReference type="PROSITE" id="PS50240"/>
    </source>
</evidence>
<dbReference type="PROSITE" id="PS00135">
    <property type="entry name" value="TRYPSIN_SER"/>
    <property type="match status" value="1"/>
</dbReference>
<dbReference type="InterPro" id="IPR036772">
    <property type="entry name" value="SRCR-like_dom_sf"/>
</dbReference>
<feature type="disulfide bond" evidence="7">
    <location>
        <begin position="298"/>
        <end position="359"/>
    </location>
</feature>
<dbReference type="InterPro" id="IPR043504">
    <property type="entry name" value="Peptidase_S1_PA_chymotrypsin"/>
</dbReference>